<reference evidence="1 2" key="1">
    <citation type="submission" date="2019-06" db="EMBL/GenBank/DDBJ databases">
        <title>WGS assembly of Gossypium darwinii.</title>
        <authorList>
            <person name="Chen Z.J."/>
            <person name="Sreedasyam A."/>
            <person name="Ando A."/>
            <person name="Song Q."/>
            <person name="De L."/>
            <person name="Hulse-Kemp A."/>
            <person name="Ding M."/>
            <person name="Ye W."/>
            <person name="Kirkbride R."/>
            <person name="Jenkins J."/>
            <person name="Plott C."/>
            <person name="Lovell J."/>
            <person name="Lin Y.-M."/>
            <person name="Vaughn R."/>
            <person name="Liu B."/>
            <person name="Li W."/>
            <person name="Simpson S."/>
            <person name="Scheffler B."/>
            <person name="Saski C."/>
            <person name="Grover C."/>
            <person name="Hu G."/>
            <person name="Conover J."/>
            <person name="Carlson J."/>
            <person name="Shu S."/>
            <person name="Boston L."/>
            <person name="Williams M."/>
            <person name="Peterson D."/>
            <person name="Mcgee K."/>
            <person name="Jones D."/>
            <person name="Wendel J."/>
            <person name="Stelly D."/>
            <person name="Grimwood J."/>
            <person name="Schmutz J."/>
        </authorList>
    </citation>
    <scope>NUCLEOTIDE SEQUENCE [LARGE SCALE GENOMIC DNA]</scope>
    <source>
        <strain evidence="1">1808015.09</strain>
    </source>
</reference>
<evidence type="ECO:0000313" key="2">
    <source>
        <dbReference type="Proteomes" id="UP000323506"/>
    </source>
</evidence>
<proteinExistence type="predicted"/>
<dbReference type="AlphaFoldDB" id="A0A5D2CQM9"/>
<name>A0A5D2CQM9_GOSDA</name>
<evidence type="ECO:0000313" key="1">
    <source>
        <dbReference type="EMBL" id="TYG70482.1"/>
    </source>
</evidence>
<sequence>MCNRVTLVHSKLKTIARERPYPNLYILDANCIPWSTAITSAIVAVVTSRETSINIHLYLV</sequence>
<dbReference type="Proteomes" id="UP000323506">
    <property type="component" value="Chromosome D05"/>
</dbReference>
<protein>
    <submittedName>
        <fullName evidence="1">Uncharacterized protein</fullName>
    </submittedName>
</protein>
<organism evidence="1 2">
    <name type="scientific">Gossypium darwinii</name>
    <name type="common">Darwin's cotton</name>
    <name type="synonym">Gossypium barbadense var. darwinii</name>
    <dbReference type="NCBI Taxonomy" id="34276"/>
    <lineage>
        <taxon>Eukaryota</taxon>
        <taxon>Viridiplantae</taxon>
        <taxon>Streptophyta</taxon>
        <taxon>Embryophyta</taxon>
        <taxon>Tracheophyta</taxon>
        <taxon>Spermatophyta</taxon>
        <taxon>Magnoliopsida</taxon>
        <taxon>eudicotyledons</taxon>
        <taxon>Gunneridae</taxon>
        <taxon>Pentapetalae</taxon>
        <taxon>rosids</taxon>
        <taxon>malvids</taxon>
        <taxon>Malvales</taxon>
        <taxon>Malvaceae</taxon>
        <taxon>Malvoideae</taxon>
        <taxon>Gossypium</taxon>
    </lineage>
</organism>
<gene>
    <name evidence="1" type="ORF">ES288_D05G317600v1</name>
</gene>
<accession>A0A5D2CQM9</accession>
<keyword evidence="2" id="KW-1185">Reference proteome</keyword>
<dbReference type="EMBL" id="CM017705">
    <property type="protein sequence ID" value="TYG70482.1"/>
    <property type="molecule type" value="Genomic_DNA"/>
</dbReference>